<dbReference type="InterPro" id="IPR020846">
    <property type="entry name" value="MFS_dom"/>
</dbReference>
<feature type="transmembrane region" description="Helical" evidence="6">
    <location>
        <begin position="308"/>
        <end position="326"/>
    </location>
</feature>
<keyword evidence="3 6" id="KW-0812">Transmembrane</keyword>
<dbReference type="EMBL" id="AP023366">
    <property type="protein sequence ID" value="BCJ86852.1"/>
    <property type="molecule type" value="Genomic_DNA"/>
</dbReference>
<dbReference type="Proteomes" id="UP000593802">
    <property type="component" value="Chromosome"/>
</dbReference>
<evidence type="ECO:0000256" key="3">
    <source>
        <dbReference type="ARBA" id="ARBA00022692"/>
    </source>
</evidence>
<evidence type="ECO:0000259" key="7">
    <source>
        <dbReference type="PROSITE" id="PS50850"/>
    </source>
</evidence>
<comment type="subcellular location">
    <subcellularLocation>
        <location evidence="1">Cell membrane</location>
        <topology evidence="1">Multi-pass membrane protein</topology>
    </subcellularLocation>
</comment>
<protein>
    <submittedName>
        <fullName evidence="8">MFS transporter</fullName>
    </submittedName>
</protein>
<feature type="transmembrane region" description="Helical" evidence="6">
    <location>
        <begin position="282"/>
        <end position="302"/>
    </location>
</feature>
<feature type="transmembrane region" description="Helical" evidence="6">
    <location>
        <begin position="111"/>
        <end position="132"/>
    </location>
</feature>
<gene>
    <name evidence="8" type="ORF">skT53_18370</name>
</gene>
<evidence type="ECO:0000313" key="9">
    <source>
        <dbReference type="Proteomes" id="UP000593802"/>
    </source>
</evidence>
<feature type="transmembrane region" description="Helical" evidence="6">
    <location>
        <begin position="219"/>
        <end position="241"/>
    </location>
</feature>
<feature type="transmembrane region" description="Helical" evidence="6">
    <location>
        <begin position="139"/>
        <end position="162"/>
    </location>
</feature>
<keyword evidence="5 6" id="KW-0472">Membrane</keyword>
<sequence>MSNLTGDNRAASWWFVIVGILLNVAALGFARFAYGVIMPFMMNDMRLSYGQAGLLGTATASGYLSMVMFAGAMTAKWGAKRVVLWGSTLVSLSLLGLGLLSFYAWSFTMMLLAGVGTAMIFTPLVALLVGWFPNKRGVVIGFIGSGAGIGSLLNGYLIPFLIDSFPRWGWRVPWILFGLIACCITLLAAVILRNPPELQKRVGVTRQDAFREVYKKKEVLLVAVIYFFNGLPYMVCMTFLFGFMVERQIDPAAAGQIVALGGLISITSGPVWGYVSDKIGRRLALVVGLAITTVGMLIPVLAPGFLGFLTSQIIIGFTVGGMLSLIQASSTDQVRPVFMGASLGYVTVFFAVGQLLGPGIAGYLIDRVGGFPSAFLFAALMFLIAVPFAMRLRPPAHSPIPVGRTEYQREV</sequence>
<dbReference type="GO" id="GO:0022857">
    <property type="term" value="F:transmembrane transporter activity"/>
    <property type="evidence" value="ECO:0007669"/>
    <property type="project" value="InterPro"/>
</dbReference>
<dbReference type="Pfam" id="PF06779">
    <property type="entry name" value="MFS_4"/>
    <property type="match status" value="1"/>
</dbReference>
<organism evidence="8 9">
    <name type="scientific">Effusibacillus dendaii</name>
    <dbReference type="NCBI Taxonomy" id="2743772"/>
    <lineage>
        <taxon>Bacteria</taxon>
        <taxon>Bacillati</taxon>
        <taxon>Bacillota</taxon>
        <taxon>Bacilli</taxon>
        <taxon>Bacillales</taxon>
        <taxon>Alicyclobacillaceae</taxon>
        <taxon>Effusibacillus</taxon>
    </lineage>
</organism>
<evidence type="ECO:0000313" key="8">
    <source>
        <dbReference type="EMBL" id="BCJ86852.1"/>
    </source>
</evidence>
<dbReference type="PANTHER" id="PTHR23537">
    <property type="match status" value="1"/>
</dbReference>
<keyword evidence="9" id="KW-1185">Reference proteome</keyword>
<feature type="transmembrane region" description="Helical" evidence="6">
    <location>
        <begin position="174"/>
        <end position="192"/>
    </location>
</feature>
<dbReference type="Gene3D" id="1.20.1250.20">
    <property type="entry name" value="MFS general substrate transporter like domains"/>
    <property type="match status" value="2"/>
</dbReference>
<dbReference type="SUPFAM" id="SSF103473">
    <property type="entry name" value="MFS general substrate transporter"/>
    <property type="match status" value="1"/>
</dbReference>
<dbReference type="KEGG" id="eff:skT53_18370"/>
<dbReference type="PANTHER" id="PTHR23537:SF1">
    <property type="entry name" value="SUGAR TRANSPORTER"/>
    <property type="match status" value="1"/>
</dbReference>
<keyword evidence="2" id="KW-0813">Transport</keyword>
<evidence type="ECO:0000256" key="1">
    <source>
        <dbReference type="ARBA" id="ARBA00004651"/>
    </source>
</evidence>
<dbReference type="InterPro" id="IPR036259">
    <property type="entry name" value="MFS_trans_sf"/>
</dbReference>
<evidence type="ECO:0000256" key="6">
    <source>
        <dbReference type="SAM" id="Phobius"/>
    </source>
</evidence>
<feature type="transmembrane region" description="Helical" evidence="6">
    <location>
        <begin position="371"/>
        <end position="390"/>
    </location>
</feature>
<proteinExistence type="predicted"/>
<evidence type="ECO:0000256" key="2">
    <source>
        <dbReference type="ARBA" id="ARBA00022448"/>
    </source>
</evidence>
<dbReference type="AlphaFoldDB" id="A0A7I8DBZ1"/>
<name>A0A7I8DBZ1_9BACL</name>
<feature type="transmembrane region" description="Helical" evidence="6">
    <location>
        <begin position="253"/>
        <end position="275"/>
    </location>
</feature>
<dbReference type="GO" id="GO:0005886">
    <property type="term" value="C:plasma membrane"/>
    <property type="evidence" value="ECO:0007669"/>
    <property type="project" value="UniProtKB-SubCell"/>
</dbReference>
<keyword evidence="4 6" id="KW-1133">Transmembrane helix</keyword>
<dbReference type="PROSITE" id="PS50850">
    <property type="entry name" value="MFS"/>
    <property type="match status" value="1"/>
</dbReference>
<evidence type="ECO:0000256" key="4">
    <source>
        <dbReference type="ARBA" id="ARBA00022989"/>
    </source>
</evidence>
<feature type="transmembrane region" description="Helical" evidence="6">
    <location>
        <begin position="82"/>
        <end position="105"/>
    </location>
</feature>
<reference evidence="8 9" key="1">
    <citation type="submission" date="2020-08" db="EMBL/GenBank/DDBJ databases">
        <title>Complete Genome Sequence of Effusibacillus dendaii Strain skT53, Isolated from Farmland soil.</title>
        <authorList>
            <person name="Konishi T."/>
            <person name="Kawasaki H."/>
        </authorList>
    </citation>
    <scope>NUCLEOTIDE SEQUENCE [LARGE SCALE GENOMIC DNA]</scope>
    <source>
        <strain evidence="9">skT53</strain>
    </source>
</reference>
<dbReference type="RefSeq" id="WP_200756270.1">
    <property type="nucleotide sequence ID" value="NZ_AP023366.1"/>
</dbReference>
<dbReference type="InterPro" id="IPR010645">
    <property type="entry name" value="MFS_4"/>
</dbReference>
<evidence type="ECO:0000256" key="5">
    <source>
        <dbReference type="ARBA" id="ARBA00023136"/>
    </source>
</evidence>
<feature type="transmembrane region" description="Helical" evidence="6">
    <location>
        <begin position="12"/>
        <end position="37"/>
    </location>
</feature>
<accession>A0A7I8DBZ1</accession>
<feature type="transmembrane region" description="Helical" evidence="6">
    <location>
        <begin position="49"/>
        <end position="70"/>
    </location>
</feature>
<feature type="transmembrane region" description="Helical" evidence="6">
    <location>
        <begin position="338"/>
        <end position="365"/>
    </location>
</feature>
<feature type="domain" description="Major facilitator superfamily (MFS) profile" evidence="7">
    <location>
        <begin position="16"/>
        <end position="397"/>
    </location>
</feature>